<evidence type="ECO:0000313" key="1">
    <source>
        <dbReference type="EMBL" id="AKB34809.1"/>
    </source>
</evidence>
<protein>
    <submittedName>
        <fullName evidence="1">Uncharacterized protein</fullName>
    </submittedName>
</protein>
<dbReference type="STRING" id="1434118.MSSAC_0219"/>
<dbReference type="KEGG" id="msj:MSSAC_0219"/>
<dbReference type="HOGENOM" id="CLU_3282923_0_0_2"/>
<gene>
    <name evidence="1" type="ORF">MSSAC_0219</name>
</gene>
<dbReference type="AlphaFoldDB" id="A0A0E3PKA6"/>
<evidence type="ECO:0000313" key="2">
    <source>
        <dbReference type="Proteomes" id="UP000033123"/>
    </source>
</evidence>
<organism evidence="1 2">
    <name type="scientific">Methanosarcina siciliae C2J</name>
    <dbReference type="NCBI Taxonomy" id="1434118"/>
    <lineage>
        <taxon>Archaea</taxon>
        <taxon>Methanobacteriati</taxon>
        <taxon>Methanobacteriota</taxon>
        <taxon>Stenosarchaea group</taxon>
        <taxon>Methanomicrobia</taxon>
        <taxon>Methanosarcinales</taxon>
        <taxon>Methanosarcinaceae</taxon>
        <taxon>Methanosarcina</taxon>
    </lineage>
</organism>
<reference evidence="1 2" key="1">
    <citation type="submission" date="2014-07" db="EMBL/GenBank/DDBJ databases">
        <title>Methanogenic archaea and the global carbon cycle.</title>
        <authorList>
            <person name="Henriksen J.R."/>
            <person name="Luke J."/>
            <person name="Reinhart S."/>
            <person name="Benedict M.N."/>
            <person name="Youngblut N.D."/>
            <person name="Metcalf M.E."/>
            <person name="Whitaker R.J."/>
            <person name="Metcalf W.W."/>
        </authorList>
    </citation>
    <scope>NUCLEOTIDE SEQUENCE [LARGE SCALE GENOMIC DNA]</scope>
    <source>
        <strain evidence="1 2">C2J</strain>
    </source>
</reference>
<name>A0A0E3PKA6_9EURY</name>
<dbReference type="Proteomes" id="UP000033123">
    <property type="component" value="Chromosome"/>
</dbReference>
<proteinExistence type="predicted"/>
<sequence length="46" mass="5651">MPKETDDFDIEYYDITNYIHNAEKLSKFKERIEYCEINRDLGVYID</sequence>
<accession>A0A0E3PKA6</accession>
<dbReference type="EMBL" id="CP009508">
    <property type="protein sequence ID" value="AKB34809.1"/>
    <property type="molecule type" value="Genomic_DNA"/>
</dbReference>